<sequence>MPSFITSSTPLLAPGGGAEVLPLGMMNSGDASWLEYNGFSTKDADQTCATRLPHFRGCSLLTLYGASSLHANKWFAPPDPPPQDYLPRGEETPLSSNFIPAANQTHRLHPANHHRGVASALSNTPSGLPVYSSSGFDLLTILARVATRPHPTINLGPVDMSCSFVVVDVRRYDSPIVYASPEFYRLTGYSEREVLGRNCRFLQAPGGRVARSERRTYTAPESVSCLKKSLDAGKECQTSLVNYKKDGSAFINLVTVIPVPGGTGSPDDKNEEVVFHVGFQVDLTEQPNAILQKLRDGSYMVNYGATINMTPSAQVVTFGSRERKNYTLNSVSGDLRTMLDNPAFSRLALEDKKDTATDKGEWYEGNHTLSLLLLHLSPDPVIVLSLKGSFLYVAPSIFDMLGHSPSSLVGKSIIDFCHPADTVPLMRELKESSSMAPYDGSSPYVPRIVNLLFRARNSDEEYNWIECIGRLHVEPGKGRKAIILSARPRPMPSLAWKWVPTASTDSTDPLEVWGLLSAGGSVLFVDQGIIKMLGWAVGEAIGMSVRDFVKDPADQAALDELLRRVGRRQTHAPKRVAFRATQKDGGAIGLVITVYPLPADGGDRPLVCQFVEAPSVDAMPLSRRLPRGEDGPGGEGDMFDALNVARESSWQYELQQLKIGNTRLEQELESLEAVLNARGGSAAAVKAETEVKSAPGGRSAIVNEYLQSLADPSWMLAFPQPIAMPVAHAGVSGMNMASVAAAAEAYMTTDSGATKRRWGAP</sequence>
<evidence type="ECO:0000313" key="1">
    <source>
        <dbReference type="EMBL" id="KAI0052768.1"/>
    </source>
</evidence>
<comment type="caution">
    <text evidence="1">The sequence shown here is derived from an EMBL/GenBank/DDBJ whole genome shotgun (WGS) entry which is preliminary data.</text>
</comment>
<accession>A0ACB8S8E0</accession>
<proteinExistence type="predicted"/>
<organism evidence="1 2">
    <name type="scientific">Auriscalpium vulgare</name>
    <dbReference type="NCBI Taxonomy" id="40419"/>
    <lineage>
        <taxon>Eukaryota</taxon>
        <taxon>Fungi</taxon>
        <taxon>Dikarya</taxon>
        <taxon>Basidiomycota</taxon>
        <taxon>Agaricomycotina</taxon>
        <taxon>Agaricomycetes</taxon>
        <taxon>Russulales</taxon>
        <taxon>Auriscalpiaceae</taxon>
        <taxon>Auriscalpium</taxon>
    </lineage>
</organism>
<dbReference type="EMBL" id="MU275843">
    <property type="protein sequence ID" value="KAI0052768.1"/>
    <property type="molecule type" value="Genomic_DNA"/>
</dbReference>
<reference evidence="1" key="1">
    <citation type="submission" date="2021-02" db="EMBL/GenBank/DDBJ databases">
        <authorList>
            <consortium name="DOE Joint Genome Institute"/>
            <person name="Ahrendt S."/>
            <person name="Looney B.P."/>
            <person name="Miyauchi S."/>
            <person name="Morin E."/>
            <person name="Drula E."/>
            <person name="Courty P.E."/>
            <person name="Chicoki N."/>
            <person name="Fauchery L."/>
            <person name="Kohler A."/>
            <person name="Kuo A."/>
            <person name="Labutti K."/>
            <person name="Pangilinan J."/>
            <person name="Lipzen A."/>
            <person name="Riley R."/>
            <person name="Andreopoulos W."/>
            <person name="He G."/>
            <person name="Johnson J."/>
            <person name="Barry K.W."/>
            <person name="Grigoriev I.V."/>
            <person name="Nagy L."/>
            <person name="Hibbett D."/>
            <person name="Henrissat B."/>
            <person name="Matheny P.B."/>
            <person name="Labbe J."/>
            <person name="Martin F."/>
        </authorList>
    </citation>
    <scope>NUCLEOTIDE SEQUENCE</scope>
    <source>
        <strain evidence="1">FP105234-sp</strain>
    </source>
</reference>
<keyword evidence="2" id="KW-1185">Reference proteome</keyword>
<gene>
    <name evidence="1" type="ORF">FA95DRAFT_1482661</name>
</gene>
<dbReference type="Proteomes" id="UP000814033">
    <property type="component" value="Unassembled WGS sequence"/>
</dbReference>
<reference evidence="1" key="2">
    <citation type="journal article" date="2022" name="New Phytol.">
        <title>Evolutionary transition to the ectomycorrhizal habit in the genomes of a hyperdiverse lineage of mushroom-forming fungi.</title>
        <authorList>
            <person name="Looney B."/>
            <person name="Miyauchi S."/>
            <person name="Morin E."/>
            <person name="Drula E."/>
            <person name="Courty P.E."/>
            <person name="Kohler A."/>
            <person name="Kuo A."/>
            <person name="LaButti K."/>
            <person name="Pangilinan J."/>
            <person name="Lipzen A."/>
            <person name="Riley R."/>
            <person name="Andreopoulos W."/>
            <person name="He G."/>
            <person name="Johnson J."/>
            <person name="Nolan M."/>
            <person name="Tritt A."/>
            <person name="Barry K.W."/>
            <person name="Grigoriev I.V."/>
            <person name="Nagy L.G."/>
            <person name="Hibbett D."/>
            <person name="Henrissat B."/>
            <person name="Matheny P.B."/>
            <person name="Labbe J."/>
            <person name="Martin F.M."/>
        </authorList>
    </citation>
    <scope>NUCLEOTIDE SEQUENCE</scope>
    <source>
        <strain evidence="1">FP105234-sp</strain>
    </source>
</reference>
<name>A0ACB8S8E0_9AGAM</name>
<evidence type="ECO:0000313" key="2">
    <source>
        <dbReference type="Proteomes" id="UP000814033"/>
    </source>
</evidence>
<protein>
    <submittedName>
        <fullName evidence="1">Uncharacterized protein</fullName>
    </submittedName>
</protein>